<evidence type="ECO:0000256" key="2">
    <source>
        <dbReference type="ARBA" id="ARBA00023125"/>
    </source>
</evidence>
<dbReference type="InterPro" id="IPR050204">
    <property type="entry name" value="AraC_XylS_family_regulators"/>
</dbReference>
<evidence type="ECO:0000256" key="1">
    <source>
        <dbReference type="ARBA" id="ARBA00023015"/>
    </source>
</evidence>
<organism evidence="5 6">
    <name type="scientific">Roseobacter litoralis (strain ATCC 49566 / DSM 6996 / JCM 21268 / NBRC 15278 / OCh 149)</name>
    <dbReference type="NCBI Taxonomy" id="391595"/>
    <lineage>
        <taxon>Bacteria</taxon>
        <taxon>Pseudomonadati</taxon>
        <taxon>Pseudomonadota</taxon>
        <taxon>Alphaproteobacteria</taxon>
        <taxon>Rhodobacterales</taxon>
        <taxon>Roseobacteraceae</taxon>
        <taxon>Roseobacter</taxon>
    </lineage>
</organism>
<reference evidence="5 6" key="1">
    <citation type="journal article" date="2011" name="BMC Genomics">
        <title>Comparative genome analysis and genome-guided physiological analysis of Roseobacter litoralis.</title>
        <authorList>
            <person name="Kalhoefer D."/>
            <person name="Thole S."/>
            <person name="Voget S."/>
            <person name="Lehmann R."/>
            <person name="Liesegang H."/>
            <person name="Wollher A."/>
            <person name="Daniel R."/>
            <person name="Simon M."/>
            <person name="Brinkhoff T."/>
        </authorList>
    </citation>
    <scope>NUCLEOTIDE SEQUENCE [LARGE SCALE GENOMIC DNA]</scope>
    <source>
        <strain evidence="6">ATCC 49566 / DSM 6996 / JCM 21268 / NBRC 15278 / OCh 149</strain>
    </source>
</reference>
<dbReference type="AlphaFoldDB" id="F7ZLQ6"/>
<dbReference type="SMART" id="SM00342">
    <property type="entry name" value="HTH_ARAC"/>
    <property type="match status" value="1"/>
</dbReference>
<dbReference type="SUPFAM" id="SSF46689">
    <property type="entry name" value="Homeodomain-like"/>
    <property type="match status" value="2"/>
</dbReference>
<dbReference type="PANTHER" id="PTHR46796">
    <property type="entry name" value="HTH-TYPE TRANSCRIPTIONAL ACTIVATOR RHAS-RELATED"/>
    <property type="match status" value="1"/>
</dbReference>
<evidence type="ECO:0000259" key="4">
    <source>
        <dbReference type="PROSITE" id="PS01124"/>
    </source>
</evidence>
<dbReference type="STRING" id="391595.RLO149_c021310"/>
<evidence type="ECO:0000256" key="3">
    <source>
        <dbReference type="ARBA" id="ARBA00023163"/>
    </source>
</evidence>
<keyword evidence="2" id="KW-0238">DNA-binding</keyword>
<dbReference type="Proteomes" id="UP000001353">
    <property type="component" value="Chromosome"/>
</dbReference>
<name>F7ZLQ6_ROSLO</name>
<dbReference type="InterPro" id="IPR018060">
    <property type="entry name" value="HTH_AraC"/>
</dbReference>
<dbReference type="PROSITE" id="PS01124">
    <property type="entry name" value="HTH_ARAC_FAMILY_2"/>
    <property type="match status" value="1"/>
</dbReference>
<feature type="domain" description="HTH araC/xylS-type" evidence="4">
    <location>
        <begin position="199"/>
        <end position="297"/>
    </location>
</feature>
<dbReference type="InterPro" id="IPR009057">
    <property type="entry name" value="Homeodomain-like_sf"/>
</dbReference>
<dbReference type="KEGG" id="rli:RLO149_c021310"/>
<dbReference type="HOGENOM" id="CLU_000445_88_4_5"/>
<keyword evidence="6" id="KW-1185">Reference proteome</keyword>
<dbReference type="EMBL" id="CP002623">
    <property type="protein sequence ID" value="AEI94107.1"/>
    <property type="molecule type" value="Genomic_DNA"/>
</dbReference>
<dbReference type="OrthoDB" id="9805730at2"/>
<gene>
    <name evidence="5" type="ordered locus">RLO149_c021310</name>
</gene>
<sequence>MKQALRAVEKMLHGEDLLDFAENHHEGGHVIRPDSGDTACAQFTLGSHRSQHDAATVHALILSTAAKGRLQPEVAGQTHEADIRSGTLSSVPAGNTQNYDYTGTLTNTVLGIDYALFTRVVEIYPCLGTTGAFEPRFGWIRPAVQALVEEQHRVLHRDTTGSRVLAEAVALRLAYELLSVFNAQKPAGAPLPLSQAEVTRLTGFIDAEIEQDFDLTDLARLLDRDPFGFSRSFKAATGESPHQCVIQRRIARVKHLLRSAADSLADISYATGFASQPHMTATFTKHVGTSPGKGRKAAQT</sequence>
<dbReference type="eggNOG" id="COG4977">
    <property type="taxonomic scope" value="Bacteria"/>
</dbReference>
<dbReference type="RefSeq" id="WP_013962033.1">
    <property type="nucleotide sequence ID" value="NC_015730.1"/>
</dbReference>
<dbReference type="PANTHER" id="PTHR46796:SF6">
    <property type="entry name" value="ARAC SUBFAMILY"/>
    <property type="match status" value="1"/>
</dbReference>
<evidence type="ECO:0000313" key="5">
    <source>
        <dbReference type="EMBL" id="AEI94107.1"/>
    </source>
</evidence>
<dbReference type="Gene3D" id="1.10.10.60">
    <property type="entry name" value="Homeodomain-like"/>
    <property type="match status" value="1"/>
</dbReference>
<dbReference type="GO" id="GO:0003700">
    <property type="term" value="F:DNA-binding transcription factor activity"/>
    <property type="evidence" value="ECO:0007669"/>
    <property type="project" value="InterPro"/>
</dbReference>
<evidence type="ECO:0000313" key="6">
    <source>
        <dbReference type="Proteomes" id="UP000001353"/>
    </source>
</evidence>
<keyword evidence="3" id="KW-0804">Transcription</keyword>
<protein>
    <submittedName>
        <fullName evidence="5">HTH-type transcriptional regulator, AraC family</fullName>
    </submittedName>
</protein>
<keyword evidence="1" id="KW-0805">Transcription regulation</keyword>
<accession>F7ZLQ6</accession>
<proteinExistence type="predicted"/>
<dbReference type="GO" id="GO:0043565">
    <property type="term" value="F:sequence-specific DNA binding"/>
    <property type="evidence" value="ECO:0007669"/>
    <property type="project" value="InterPro"/>
</dbReference>
<dbReference type="Pfam" id="PF12833">
    <property type="entry name" value="HTH_18"/>
    <property type="match status" value="1"/>
</dbReference>